<sequence length="273" mass="30934">MDVNSNNELDPNEIEEVVCDEGDRVSYVIQKVLLLPKQSVTSQYNQIFRTRCTIEKKVCDVVVDNGSTENIIVRSLVRNLKLPVEKHLQPYKIGWIKKGREHKVLDVCEIKYSIGKSYKDSVTCDVVDMNACHLLLGRPWQFDKAVTYDEKASTYKFKWRNKNIVLLPMIDPPSPLILPSKSLLLTVPGSDFSYKLSEVLSPLLILMGKENANTNAIDKKIASLLDEFIDVLAADLPMELPPLRDIQHCIDLVPRAASLSNLPHYRMSLKVKG</sequence>
<dbReference type="Gene3D" id="2.40.70.10">
    <property type="entry name" value="Acid Proteases"/>
    <property type="match status" value="1"/>
</dbReference>
<dbReference type="OrthoDB" id="1934635at2759"/>
<dbReference type="InterPro" id="IPR018247">
    <property type="entry name" value="EF_Hand_1_Ca_BS"/>
</dbReference>
<reference evidence="3 4" key="1">
    <citation type="submission" date="2019-08" db="EMBL/GenBank/DDBJ databases">
        <title>Draft genome sequences of two oriental melons (Cucumis melo L. var makuwa).</title>
        <authorList>
            <person name="Kwon S.-Y."/>
        </authorList>
    </citation>
    <scope>NUCLEOTIDE SEQUENCE [LARGE SCALE GENOMIC DNA]</scope>
    <source>
        <strain evidence="4">cv. Chang Bougi</strain>
        <strain evidence="3">cv. SW 3</strain>
        <tissue evidence="1">Leaf</tissue>
    </source>
</reference>
<evidence type="ECO:0000313" key="4">
    <source>
        <dbReference type="Proteomes" id="UP000321947"/>
    </source>
</evidence>
<evidence type="ECO:0000313" key="2">
    <source>
        <dbReference type="EMBL" id="TYK18633.1"/>
    </source>
</evidence>
<dbReference type="PANTHER" id="PTHR35046">
    <property type="entry name" value="ZINC KNUCKLE (CCHC-TYPE) FAMILY PROTEIN"/>
    <property type="match status" value="1"/>
</dbReference>
<dbReference type="PANTHER" id="PTHR35046:SF18">
    <property type="entry name" value="RNA-DIRECTED DNA POLYMERASE"/>
    <property type="match status" value="1"/>
</dbReference>
<dbReference type="InterPro" id="IPR021109">
    <property type="entry name" value="Peptidase_aspartic_dom_sf"/>
</dbReference>
<organism evidence="1 3">
    <name type="scientific">Cucumis melo var. makuwa</name>
    <name type="common">Oriental melon</name>
    <dbReference type="NCBI Taxonomy" id="1194695"/>
    <lineage>
        <taxon>Eukaryota</taxon>
        <taxon>Viridiplantae</taxon>
        <taxon>Streptophyta</taxon>
        <taxon>Embryophyta</taxon>
        <taxon>Tracheophyta</taxon>
        <taxon>Spermatophyta</taxon>
        <taxon>Magnoliopsida</taxon>
        <taxon>eudicotyledons</taxon>
        <taxon>Gunneridae</taxon>
        <taxon>Pentapetalae</taxon>
        <taxon>rosids</taxon>
        <taxon>fabids</taxon>
        <taxon>Cucurbitales</taxon>
        <taxon>Cucurbitaceae</taxon>
        <taxon>Benincaseae</taxon>
        <taxon>Cucumis</taxon>
    </lineage>
</organism>
<dbReference type="EMBL" id="SSTD01007659">
    <property type="protein sequence ID" value="TYK18633.1"/>
    <property type="molecule type" value="Genomic_DNA"/>
</dbReference>
<dbReference type="Proteomes" id="UP000321947">
    <property type="component" value="Unassembled WGS sequence"/>
</dbReference>
<protein>
    <recommendedName>
        <fullName evidence="5">Asp_protease_2 domain-containing protein</fullName>
    </recommendedName>
</protein>
<evidence type="ECO:0008006" key="5">
    <source>
        <dbReference type="Google" id="ProtNLM"/>
    </source>
</evidence>
<comment type="caution">
    <text evidence="1">The sequence shown here is derived from an EMBL/GenBank/DDBJ whole genome shotgun (WGS) entry which is preliminary data.</text>
</comment>
<dbReference type="Proteomes" id="UP000321393">
    <property type="component" value="Unassembled WGS sequence"/>
</dbReference>
<evidence type="ECO:0000313" key="3">
    <source>
        <dbReference type="Proteomes" id="UP000321393"/>
    </source>
</evidence>
<evidence type="ECO:0000313" key="1">
    <source>
        <dbReference type="EMBL" id="KAA0064263.1"/>
    </source>
</evidence>
<dbReference type="EMBL" id="SSTE01001908">
    <property type="protein sequence ID" value="KAA0064263.1"/>
    <property type="molecule type" value="Genomic_DNA"/>
</dbReference>
<dbReference type="AlphaFoldDB" id="A0A5A7V813"/>
<name>A0A5A7V813_CUCMM</name>
<proteinExistence type="predicted"/>
<gene>
    <name evidence="2" type="ORF">E5676_scaffold119G001710</name>
    <name evidence="1" type="ORF">E6C27_scaffold548G002250</name>
</gene>
<dbReference type="CDD" id="cd00303">
    <property type="entry name" value="retropepsin_like"/>
    <property type="match status" value="1"/>
</dbReference>
<dbReference type="PROSITE" id="PS00018">
    <property type="entry name" value="EF_HAND_1"/>
    <property type="match status" value="1"/>
</dbReference>
<accession>A0A5A7V813</accession>